<sequence length="412" mass="46687">MKILKKSLFLLFVPVALVISTSGHHFETDLAKQYPQMDLTDLFVFESNQPNKTVFLLDTNPQSKKDSFNFAPNGIYKFHVANNKAFTEGQTFSFTFKDNKVQFYWDGNPENELSQTGTLIAQGPVNRILELNNGIKIWTGTTQDNFQGNAVGAELFKHKVLDEGVYDLSAFDVGEKGNYFGIGKSSVIVFEVPNELLSDNIFYYASTTFEEEANHWHQVNHIANVLFPHFYMGYDNKLRSKYGSQGAVEDDEIKQNVINNLTKYVTTAGIQKDPKAYVAKLTERVYPDVVPYEVGTKASYTVDKFNGRPLLDDAMNVSLGLLVGSETALDDQVSIKPERYQPNFPFTIPIDDDYLKASQKSVTINVENQIGAEKKNTQNIKTPQTPINNWIYYIVGGLFIVLLIYFFTRKKK</sequence>
<evidence type="ECO:0000313" key="4">
    <source>
        <dbReference type="Proteomes" id="UP000254282"/>
    </source>
</evidence>
<evidence type="ECO:0000256" key="1">
    <source>
        <dbReference type="SAM" id="Phobius"/>
    </source>
</evidence>
<dbReference type="Proteomes" id="UP000254282">
    <property type="component" value="Unassembled WGS sequence"/>
</dbReference>
<protein>
    <recommendedName>
        <fullName evidence="5">DUF4331 domain-containing protein</fullName>
    </recommendedName>
</protein>
<keyword evidence="2" id="KW-0732">Signal</keyword>
<evidence type="ECO:0000256" key="2">
    <source>
        <dbReference type="SAM" id="SignalP"/>
    </source>
</evidence>
<dbReference type="STRING" id="254.SAMN05421682_102229"/>
<dbReference type="AlphaFoldDB" id="A0A381FAJ5"/>
<keyword evidence="1" id="KW-0472">Membrane</keyword>
<feature type="chain" id="PRO_5017004110" description="DUF4331 domain-containing protein" evidence="2">
    <location>
        <begin position="26"/>
        <end position="412"/>
    </location>
</feature>
<dbReference type="NCBIfam" id="TIGR01167">
    <property type="entry name" value="LPXTG_anchor"/>
    <property type="match status" value="1"/>
</dbReference>
<proteinExistence type="predicted"/>
<dbReference type="InterPro" id="IPR025566">
    <property type="entry name" value="DUF4331"/>
</dbReference>
<evidence type="ECO:0000313" key="3">
    <source>
        <dbReference type="EMBL" id="SUX43545.1"/>
    </source>
</evidence>
<organism evidence="3 4">
    <name type="scientific">Chryseobacterium indoltheticum</name>
    <dbReference type="NCBI Taxonomy" id="254"/>
    <lineage>
        <taxon>Bacteria</taxon>
        <taxon>Pseudomonadati</taxon>
        <taxon>Bacteroidota</taxon>
        <taxon>Flavobacteriia</taxon>
        <taxon>Flavobacteriales</taxon>
        <taxon>Weeksellaceae</taxon>
        <taxon>Chryseobacterium group</taxon>
        <taxon>Chryseobacterium</taxon>
    </lineage>
</organism>
<gene>
    <name evidence="3" type="ORF">NCTC13532_00358</name>
</gene>
<keyword evidence="1" id="KW-0812">Transmembrane</keyword>
<name>A0A381FAJ5_9FLAO</name>
<dbReference type="RefSeq" id="WP_115622016.1">
    <property type="nucleotide sequence ID" value="NZ_UFVR01000004.1"/>
</dbReference>
<feature type="signal peptide" evidence="2">
    <location>
        <begin position="1"/>
        <end position="25"/>
    </location>
</feature>
<reference evidence="3 4" key="1">
    <citation type="submission" date="2018-06" db="EMBL/GenBank/DDBJ databases">
        <authorList>
            <consortium name="Pathogen Informatics"/>
            <person name="Doyle S."/>
        </authorList>
    </citation>
    <scope>NUCLEOTIDE SEQUENCE [LARGE SCALE GENOMIC DNA]</scope>
    <source>
        <strain evidence="3 4">NCTC13532</strain>
    </source>
</reference>
<dbReference type="Pfam" id="PF14224">
    <property type="entry name" value="DUF4331"/>
    <property type="match status" value="1"/>
</dbReference>
<evidence type="ECO:0008006" key="5">
    <source>
        <dbReference type="Google" id="ProtNLM"/>
    </source>
</evidence>
<accession>A0A381FAJ5</accession>
<feature type="transmembrane region" description="Helical" evidence="1">
    <location>
        <begin position="390"/>
        <end position="408"/>
    </location>
</feature>
<keyword evidence="1" id="KW-1133">Transmembrane helix</keyword>
<dbReference type="EMBL" id="UFVR01000004">
    <property type="protein sequence ID" value="SUX43545.1"/>
    <property type="molecule type" value="Genomic_DNA"/>
</dbReference>